<reference evidence="2 3" key="1">
    <citation type="submission" date="2021-07" db="EMBL/GenBank/DDBJ databases">
        <title>Isolation and characterization of bacteria from a gold mining with a capacity of golden bioaccumulation.</title>
        <authorList>
            <person name="Yang X.J."/>
        </authorList>
    </citation>
    <scope>NUCLEOTIDE SEQUENCE [LARGE SCALE GENOMIC DNA]</scope>
    <source>
        <strain evidence="2 3">Au29</strain>
    </source>
</reference>
<keyword evidence="1" id="KW-0472">Membrane</keyword>
<dbReference type="RefSeq" id="WP_219354738.1">
    <property type="nucleotide sequence ID" value="NZ_CP080034.1"/>
</dbReference>
<keyword evidence="3" id="KW-1185">Reference proteome</keyword>
<evidence type="ECO:0000313" key="3">
    <source>
        <dbReference type="Proteomes" id="UP000824334"/>
    </source>
</evidence>
<sequence>MTEQEAVAVRGRRRLRHRLVSAFGLALVIALTAFMLFSASRAGTIWFASLWFLALLPAMLCALICYIGDPDRNRTSGFYWLVPLILCAIVCLASVFILHEGVICLIMVAPIWLVSGWVGAFLMRSQRNRRGRVLESSFLIIPLVAGVVEAQIPTSHETVTLSRSVVVKAAPEEIWPYAVSSRDIGADEGRWTVTHNIIGMPRPRESSVSGVGVGAVRTAYWGDHVNFEERIVTWEPGRKLGWAFSFTNSSVQDYTDKHISPDGEFLKIDSGDYILRPISSDMTEVTLTTRYVAKTHVNPYAKLWGELMMGDIQDNVLTIIKDRAERDAAVTG</sequence>
<proteinExistence type="predicted"/>
<dbReference type="EMBL" id="CP080034">
    <property type="protein sequence ID" value="QYC09090.1"/>
    <property type="molecule type" value="Genomic_DNA"/>
</dbReference>
<feature type="transmembrane region" description="Helical" evidence="1">
    <location>
        <begin position="105"/>
        <end position="123"/>
    </location>
</feature>
<keyword evidence="1" id="KW-0812">Transmembrane</keyword>
<evidence type="ECO:0008006" key="4">
    <source>
        <dbReference type="Google" id="ProtNLM"/>
    </source>
</evidence>
<feature type="transmembrane region" description="Helical" evidence="1">
    <location>
        <begin position="19"/>
        <end position="39"/>
    </location>
</feature>
<name>A0ABX8TH04_9CAUL</name>
<gene>
    <name evidence="2" type="ORF">KWG56_10645</name>
</gene>
<dbReference type="Proteomes" id="UP000824334">
    <property type="component" value="Chromosome"/>
</dbReference>
<protein>
    <recommendedName>
        <fullName evidence="4">Polyketide cyclase</fullName>
    </recommendedName>
</protein>
<dbReference type="GeneID" id="94375730"/>
<keyword evidence="1" id="KW-1133">Transmembrane helix</keyword>
<feature type="transmembrane region" description="Helical" evidence="1">
    <location>
        <begin position="78"/>
        <end position="99"/>
    </location>
</feature>
<evidence type="ECO:0000313" key="2">
    <source>
        <dbReference type="EMBL" id="QYC09090.1"/>
    </source>
</evidence>
<feature type="transmembrane region" description="Helical" evidence="1">
    <location>
        <begin position="45"/>
        <end position="66"/>
    </location>
</feature>
<accession>A0ABX8TH04</accession>
<evidence type="ECO:0000256" key="1">
    <source>
        <dbReference type="SAM" id="Phobius"/>
    </source>
</evidence>
<organism evidence="2 3">
    <name type="scientific">Brevundimonas nasdae</name>
    <dbReference type="NCBI Taxonomy" id="172043"/>
    <lineage>
        <taxon>Bacteria</taxon>
        <taxon>Pseudomonadati</taxon>
        <taxon>Pseudomonadota</taxon>
        <taxon>Alphaproteobacteria</taxon>
        <taxon>Caulobacterales</taxon>
        <taxon>Caulobacteraceae</taxon>
        <taxon>Brevundimonas</taxon>
    </lineage>
</organism>